<accession>A0A9P5ZMM9</accession>
<feature type="chain" id="PRO_5040249585" evidence="1">
    <location>
        <begin position="23"/>
        <end position="163"/>
    </location>
</feature>
<keyword evidence="3" id="KW-1185">Reference proteome</keyword>
<dbReference type="EMBL" id="MU154638">
    <property type="protein sequence ID" value="KAF9490564.1"/>
    <property type="molecule type" value="Genomic_DNA"/>
</dbReference>
<dbReference type="AlphaFoldDB" id="A0A9P5ZMM9"/>
<evidence type="ECO:0000256" key="1">
    <source>
        <dbReference type="SAM" id="SignalP"/>
    </source>
</evidence>
<name>A0A9P5ZMM9_PLEER</name>
<proteinExistence type="predicted"/>
<dbReference type="Proteomes" id="UP000807025">
    <property type="component" value="Unassembled WGS sequence"/>
</dbReference>
<gene>
    <name evidence="2" type="ORF">BDN71DRAFT_1511126</name>
</gene>
<reference evidence="2" key="1">
    <citation type="submission" date="2020-11" db="EMBL/GenBank/DDBJ databases">
        <authorList>
            <consortium name="DOE Joint Genome Institute"/>
            <person name="Ahrendt S."/>
            <person name="Riley R."/>
            <person name="Andreopoulos W."/>
            <person name="Labutti K."/>
            <person name="Pangilinan J."/>
            <person name="Ruiz-Duenas F.J."/>
            <person name="Barrasa J.M."/>
            <person name="Sanchez-Garcia M."/>
            <person name="Camarero S."/>
            <person name="Miyauchi S."/>
            <person name="Serrano A."/>
            <person name="Linde D."/>
            <person name="Babiker R."/>
            <person name="Drula E."/>
            <person name="Ayuso-Fernandez I."/>
            <person name="Pacheco R."/>
            <person name="Padilla G."/>
            <person name="Ferreira P."/>
            <person name="Barriuso J."/>
            <person name="Kellner H."/>
            <person name="Castanera R."/>
            <person name="Alfaro M."/>
            <person name="Ramirez L."/>
            <person name="Pisabarro A.G."/>
            <person name="Kuo A."/>
            <person name="Tritt A."/>
            <person name="Lipzen A."/>
            <person name="He G."/>
            <person name="Yan M."/>
            <person name="Ng V."/>
            <person name="Cullen D."/>
            <person name="Martin F."/>
            <person name="Rosso M.-N."/>
            <person name="Henrissat B."/>
            <person name="Hibbett D."/>
            <person name="Martinez A.T."/>
            <person name="Grigoriev I.V."/>
        </authorList>
    </citation>
    <scope>NUCLEOTIDE SEQUENCE</scope>
    <source>
        <strain evidence="2">ATCC 90797</strain>
    </source>
</reference>
<evidence type="ECO:0000313" key="2">
    <source>
        <dbReference type="EMBL" id="KAF9490564.1"/>
    </source>
</evidence>
<comment type="caution">
    <text evidence="2">The sequence shown here is derived from an EMBL/GenBank/DDBJ whole genome shotgun (WGS) entry which is preliminary data.</text>
</comment>
<evidence type="ECO:0000313" key="3">
    <source>
        <dbReference type="Proteomes" id="UP000807025"/>
    </source>
</evidence>
<protein>
    <submittedName>
        <fullName evidence="2">Uncharacterized protein</fullName>
    </submittedName>
</protein>
<dbReference type="OrthoDB" id="2883116at2759"/>
<organism evidence="2 3">
    <name type="scientific">Pleurotus eryngii</name>
    <name type="common">Boletus of the steppes</name>
    <dbReference type="NCBI Taxonomy" id="5323"/>
    <lineage>
        <taxon>Eukaryota</taxon>
        <taxon>Fungi</taxon>
        <taxon>Dikarya</taxon>
        <taxon>Basidiomycota</taxon>
        <taxon>Agaricomycotina</taxon>
        <taxon>Agaricomycetes</taxon>
        <taxon>Agaricomycetidae</taxon>
        <taxon>Agaricales</taxon>
        <taxon>Pleurotineae</taxon>
        <taxon>Pleurotaceae</taxon>
        <taxon>Pleurotus</taxon>
    </lineage>
</organism>
<feature type="signal peptide" evidence="1">
    <location>
        <begin position="1"/>
        <end position="22"/>
    </location>
</feature>
<keyword evidence="1" id="KW-0732">Signal</keyword>
<sequence length="163" mass="17541">MLPASPLLAVVLWSFLSSKVVALPVPAKEYDPFIHGLPGWKPWFGIGPVVRPILEHQAEYGSVLSCYVDDVDQGGCFRLKTLEDAKNKSVNDDDVAQGDPPKESVPTTGIKGWNSLFGKGPVMFHRRPRSLVGTSMASAKGQPVETLAKESNADAILPYGLGP</sequence>